<organism evidence="1 2">
    <name type="scientific">Mycolicibacter kumamotonensis</name>
    <dbReference type="NCBI Taxonomy" id="354243"/>
    <lineage>
        <taxon>Bacteria</taxon>
        <taxon>Bacillati</taxon>
        <taxon>Actinomycetota</taxon>
        <taxon>Actinomycetes</taxon>
        <taxon>Mycobacteriales</taxon>
        <taxon>Mycobacteriaceae</taxon>
        <taxon>Mycolicibacter</taxon>
    </lineage>
</organism>
<dbReference type="AlphaFoldDB" id="A0A7K3LI42"/>
<proteinExistence type="predicted"/>
<dbReference type="RefSeq" id="WP_162113234.1">
    <property type="nucleotide sequence ID" value="NZ_JAACYR010000126.1"/>
</dbReference>
<dbReference type="Pfam" id="PF22014">
    <property type="entry name" value="DUF6932"/>
    <property type="match status" value="1"/>
</dbReference>
<protein>
    <submittedName>
        <fullName evidence="1">Uncharacterized protein</fullName>
    </submittedName>
</protein>
<sequence length="169" mass="19204">MPIPVTSGQYATLPVGRYPATLDEVYETFVKNAPFRPRRELIFRALTLYIDLVSAEFSTSRYWIDGGFVTHKTWEEPEDADVLVVVPPGEHGKVMTPEFLPHWTLLQTQPAQPRVYADKVHPMGGLLDCFILPDAPQVLSVWDIRWSSVRDQQHNVVPDARKGYLEVSA</sequence>
<name>A0A7K3LI42_9MYCO</name>
<comment type="caution">
    <text evidence="1">The sequence shown here is derived from an EMBL/GenBank/DDBJ whole genome shotgun (WGS) entry which is preliminary data.</text>
</comment>
<evidence type="ECO:0000313" key="2">
    <source>
        <dbReference type="Proteomes" id="UP000466523"/>
    </source>
</evidence>
<evidence type="ECO:0000313" key="1">
    <source>
        <dbReference type="EMBL" id="NDJ91790.1"/>
    </source>
</evidence>
<reference evidence="1 2" key="1">
    <citation type="submission" date="2020-01" db="EMBL/GenBank/DDBJ databases">
        <authorList>
            <person name="Sanchez-Estrada R."/>
            <person name="Gonzalez-Y-Merchand J.A."/>
            <person name="Rivera-Gutierrez S."/>
        </authorList>
    </citation>
    <scope>NUCLEOTIDE SEQUENCE [LARGE SCALE GENOMIC DNA]</scope>
    <source>
        <strain evidence="1 2">CST 7247</strain>
    </source>
</reference>
<dbReference type="Proteomes" id="UP000466523">
    <property type="component" value="Unassembled WGS sequence"/>
</dbReference>
<dbReference type="InterPro" id="IPR053860">
    <property type="entry name" value="DUF6932"/>
</dbReference>
<gene>
    <name evidence="1" type="ORF">GWR20_22040</name>
</gene>
<dbReference type="EMBL" id="JAACYR010000126">
    <property type="protein sequence ID" value="NDJ91790.1"/>
    <property type="molecule type" value="Genomic_DNA"/>
</dbReference>
<accession>A0A7K3LI42</accession>